<accession>A0AAW2UBY6</accession>
<dbReference type="PANTHER" id="PTHR33193">
    <property type="entry name" value="DOMAIN PROTEIN, PUTATIVE (DUF3511)-RELATED"/>
    <property type="match status" value="1"/>
</dbReference>
<dbReference type="InterPro" id="IPR021899">
    <property type="entry name" value="DUF3511"/>
</dbReference>
<gene>
    <name evidence="1" type="ORF">Sradi_1681800</name>
</gene>
<evidence type="ECO:0000313" key="1">
    <source>
        <dbReference type="EMBL" id="KAL0414801.1"/>
    </source>
</evidence>
<protein>
    <submittedName>
        <fullName evidence="1">Uncharacterized protein</fullName>
    </submittedName>
</protein>
<reference evidence="1" key="2">
    <citation type="journal article" date="2024" name="Plant">
        <title>Genomic evolution and insights into agronomic trait innovations of Sesamum species.</title>
        <authorList>
            <person name="Miao H."/>
            <person name="Wang L."/>
            <person name="Qu L."/>
            <person name="Liu H."/>
            <person name="Sun Y."/>
            <person name="Le M."/>
            <person name="Wang Q."/>
            <person name="Wei S."/>
            <person name="Zheng Y."/>
            <person name="Lin W."/>
            <person name="Duan Y."/>
            <person name="Cao H."/>
            <person name="Xiong S."/>
            <person name="Wang X."/>
            <person name="Wei L."/>
            <person name="Li C."/>
            <person name="Ma Q."/>
            <person name="Ju M."/>
            <person name="Zhao R."/>
            <person name="Li G."/>
            <person name="Mu C."/>
            <person name="Tian Q."/>
            <person name="Mei H."/>
            <person name="Zhang T."/>
            <person name="Gao T."/>
            <person name="Zhang H."/>
        </authorList>
    </citation>
    <scope>NUCLEOTIDE SEQUENCE</scope>
    <source>
        <strain evidence="1">G02</strain>
    </source>
</reference>
<dbReference type="EMBL" id="JACGWJ010000006">
    <property type="protein sequence ID" value="KAL0414801.1"/>
    <property type="molecule type" value="Genomic_DNA"/>
</dbReference>
<sequence length="135" mass="15196">MRAVEECQPPTYWSYTPDKQRLEPVKTTMTATTTTTMTVPTATVAKTSKPNINNKPKPNNLIVSVRDASRATMINSSSSSYTLPNAHYGNKDAEVRRKQRIMSYNAYAVEGKVKASIRSTFRWMKNKCSTIVHGY</sequence>
<dbReference type="AlphaFoldDB" id="A0AAW2UBY6"/>
<proteinExistence type="predicted"/>
<name>A0AAW2UBY6_SESRA</name>
<dbReference type="PANTHER" id="PTHR33193:SF13">
    <property type="entry name" value="EXPRESSED PROTEIN"/>
    <property type="match status" value="1"/>
</dbReference>
<dbReference type="Pfam" id="PF12023">
    <property type="entry name" value="DUF3511"/>
    <property type="match status" value="1"/>
</dbReference>
<organism evidence="1">
    <name type="scientific">Sesamum radiatum</name>
    <name type="common">Black benniseed</name>
    <dbReference type="NCBI Taxonomy" id="300843"/>
    <lineage>
        <taxon>Eukaryota</taxon>
        <taxon>Viridiplantae</taxon>
        <taxon>Streptophyta</taxon>
        <taxon>Embryophyta</taxon>
        <taxon>Tracheophyta</taxon>
        <taxon>Spermatophyta</taxon>
        <taxon>Magnoliopsida</taxon>
        <taxon>eudicotyledons</taxon>
        <taxon>Gunneridae</taxon>
        <taxon>Pentapetalae</taxon>
        <taxon>asterids</taxon>
        <taxon>lamiids</taxon>
        <taxon>Lamiales</taxon>
        <taxon>Pedaliaceae</taxon>
        <taxon>Sesamum</taxon>
    </lineage>
</organism>
<reference evidence="1" key="1">
    <citation type="submission" date="2020-06" db="EMBL/GenBank/DDBJ databases">
        <authorList>
            <person name="Li T."/>
            <person name="Hu X."/>
            <person name="Zhang T."/>
            <person name="Song X."/>
            <person name="Zhang H."/>
            <person name="Dai N."/>
            <person name="Sheng W."/>
            <person name="Hou X."/>
            <person name="Wei L."/>
        </authorList>
    </citation>
    <scope>NUCLEOTIDE SEQUENCE</scope>
    <source>
        <strain evidence="1">G02</strain>
        <tissue evidence="1">Leaf</tissue>
    </source>
</reference>
<comment type="caution">
    <text evidence="1">The sequence shown here is derived from an EMBL/GenBank/DDBJ whole genome shotgun (WGS) entry which is preliminary data.</text>
</comment>